<protein>
    <submittedName>
        <fullName evidence="3">Uncharacterized protein (DUF2236 family)</fullName>
    </submittedName>
</protein>
<keyword evidence="4" id="KW-1185">Reference proteome</keyword>
<dbReference type="GO" id="GO:0016491">
    <property type="term" value="F:oxidoreductase activity"/>
    <property type="evidence" value="ECO:0007669"/>
    <property type="project" value="InterPro"/>
</dbReference>
<dbReference type="EMBL" id="SLXQ01000009">
    <property type="protein sequence ID" value="TCP49337.1"/>
    <property type="molecule type" value="Genomic_DNA"/>
</dbReference>
<dbReference type="Proteomes" id="UP000294911">
    <property type="component" value="Unassembled WGS sequence"/>
</dbReference>
<evidence type="ECO:0000313" key="4">
    <source>
        <dbReference type="Proteomes" id="UP000294911"/>
    </source>
</evidence>
<accession>A0A4R2QJ93</accession>
<dbReference type="OrthoDB" id="3422701at2"/>
<dbReference type="PANTHER" id="PTHR36151">
    <property type="entry name" value="BLR2777 PROTEIN"/>
    <property type="match status" value="1"/>
</dbReference>
<dbReference type="RefSeq" id="WP_132878629.1">
    <property type="nucleotide sequence ID" value="NZ_SLXQ01000009.1"/>
</dbReference>
<comment type="caution">
    <text evidence="3">The sequence shown here is derived from an EMBL/GenBank/DDBJ whole genome shotgun (WGS) entry which is preliminary data.</text>
</comment>
<dbReference type="AlphaFoldDB" id="A0A4R2QJ93"/>
<sequence>MSTATDSNDELARSNDKPAQPNDKPARLNDKPAGSRRELERAIVGASLAAGTANVIMQLALPGVGYGVVESTVESGQLFRHPKKRTRTTLTYLAVASMGTDAERTAYRKAVNTSHAQVRSGEHSPVRYNAFDPKLQLWVAACLYRGVEDTYRAFIGPLDPETTERLYQESAKLGTTLQVPADMWPANRAEFERYWQSALDEVHIDDTVRAYLIDVMKLRFMPRHRQLAFGRLSTFLTTGFLPQRFREEMRLPWRERDQRLFDAFTTVVRVIVRLLPTPLRQYPYNAYLNDLRKRIKQGRRLV</sequence>
<organism evidence="3 4">
    <name type="scientific">Tamaricihabitans halophyticus</name>
    <dbReference type="NCBI Taxonomy" id="1262583"/>
    <lineage>
        <taxon>Bacteria</taxon>
        <taxon>Bacillati</taxon>
        <taxon>Actinomycetota</taxon>
        <taxon>Actinomycetes</taxon>
        <taxon>Pseudonocardiales</taxon>
        <taxon>Pseudonocardiaceae</taxon>
        <taxon>Tamaricihabitans</taxon>
    </lineage>
</organism>
<evidence type="ECO:0000256" key="1">
    <source>
        <dbReference type="SAM" id="MobiDB-lite"/>
    </source>
</evidence>
<name>A0A4R2QJ93_9PSEU</name>
<dbReference type="Pfam" id="PF09995">
    <property type="entry name" value="MPAB_Lcp_cat"/>
    <property type="match status" value="1"/>
</dbReference>
<feature type="domain" description="ER-bound oxygenase mpaB/mpaB'/Rubber oxygenase catalytic" evidence="2">
    <location>
        <begin position="45"/>
        <end position="269"/>
    </location>
</feature>
<evidence type="ECO:0000259" key="2">
    <source>
        <dbReference type="Pfam" id="PF09995"/>
    </source>
</evidence>
<reference evidence="3 4" key="1">
    <citation type="submission" date="2019-03" db="EMBL/GenBank/DDBJ databases">
        <title>Genomic Encyclopedia of Type Strains, Phase IV (KMG-IV): sequencing the most valuable type-strain genomes for metagenomic binning, comparative biology and taxonomic classification.</title>
        <authorList>
            <person name="Goeker M."/>
        </authorList>
    </citation>
    <scope>NUCLEOTIDE SEQUENCE [LARGE SCALE GENOMIC DNA]</scope>
    <source>
        <strain evidence="3 4">DSM 45765</strain>
    </source>
</reference>
<proteinExistence type="predicted"/>
<feature type="region of interest" description="Disordered" evidence="1">
    <location>
        <begin position="1"/>
        <end position="37"/>
    </location>
</feature>
<dbReference type="InterPro" id="IPR018713">
    <property type="entry name" value="MPAB/Lcp_cat_dom"/>
</dbReference>
<dbReference type="PANTHER" id="PTHR36151:SF3">
    <property type="entry name" value="ER-BOUND OXYGENASE MPAB_MPAB'_RUBBER OXYGENASE CATALYTIC DOMAIN-CONTAINING PROTEIN"/>
    <property type="match status" value="1"/>
</dbReference>
<feature type="compositionally biased region" description="Basic and acidic residues" evidence="1">
    <location>
        <begin position="24"/>
        <end position="37"/>
    </location>
</feature>
<evidence type="ECO:0000313" key="3">
    <source>
        <dbReference type="EMBL" id="TCP49337.1"/>
    </source>
</evidence>
<gene>
    <name evidence="3" type="ORF">EV191_109159</name>
</gene>